<accession>A0A0S4THP9</accession>
<dbReference type="VEuPathDB" id="CryptoDB:GY17_00000219"/>
<dbReference type="Proteomes" id="UP000199752">
    <property type="component" value="Chromosome 6"/>
</dbReference>
<dbReference type="VEuPathDB" id="CryptoDB:ChTU502y2012_406g0770"/>
<feature type="domain" description="RRM" evidence="3">
    <location>
        <begin position="231"/>
        <end position="304"/>
    </location>
</feature>
<dbReference type="InterPro" id="IPR000504">
    <property type="entry name" value="RRM_dom"/>
</dbReference>
<dbReference type="InterPro" id="IPR012677">
    <property type="entry name" value="Nucleotide-bd_a/b_plait_sf"/>
</dbReference>
<feature type="domain" description="RRM" evidence="3">
    <location>
        <begin position="26"/>
        <end position="105"/>
    </location>
</feature>
<reference evidence="4" key="1">
    <citation type="submission" date="2015-08" db="EMBL/GenBank/DDBJ databases">
        <authorList>
            <person name="Babu N.S."/>
            <person name="Beckwith C.J."/>
            <person name="Beseler K.G."/>
            <person name="Brison A."/>
            <person name="Carone J.V."/>
            <person name="Caskin T.P."/>
            <person name="Diamond M."/>
            <person name="Durham M.E."/>
            <person name="Foxe J.M."/>
            <person name="Go M."/>
            <person name="Henderson B.A."/>
            <person name="Jones I.B."/>
            <person name="McGettigan J.A."/>
            <person name="Micheletti S.J."/>
            <person name="Nasrallah M.E."/>
            <person name="Ortiz D."/>
            <person name="Piller C.R."/>
            <person name="Privatt S.R."/>
            <person name="Schneider S.L."/>
            <person name="Sharp S."/>
            <person name="Smith T.C."/>
            <person name="Stanton J.D."/>
            <person name="Ullery H.E."/>
            <person name="Wilson R.J."/>
            <person name="Serrano M.G."/>
            <person name="Buck G."/>
            <person name="Lee V."/>
            <person name="Wang Y."/>
            <person name="Carvalho R."/>
            <person name="Voegtly L."/>
            <person name="Shi R."/>
            <person name="Duckworth R."/>
            <person name="Johnson A."/>
            <person name="Loviza R."/>
            <person name="Walstead R."/>
            <person name="Shah Z."/>
            <person name="Kiflezghi M."/>
            <person name="Wade K."/>
            <person name="Ball S.L."/>
            <person name="Bradley K.W."/>
            <person name="Asai D.J."/>
            <person name="Bowman C.A."/>
            <person name="Russell D.A."/>
            <person name="Pope W.H."/>
            <person name="Jacobs-Sera D."/>
            <person name="Hendrix R.W."/>
            <person name="Hatfull G.F."/>
        </authorList>
    </citation>
    <scope>NUCLEOTIDE SEQUENCE [LARGE SCALE GENOMIC DNA]</scope>
</reference>
<evidence type="ECO:0000256" key="1">
    <source>
        <dbReference type="ARBA" id="ARBA00022884"/>
    </source>
</evidence>
<dbReference type="SUPFAM" id="SSF54928">
    <property type="entry name" value="RNA-binding domain, RBD"/>
    <property type="match status" value="1"/>
</dbReference>
<dbReference type="SMART" id="SM00360">
    <property type="entry name" value="RRM"/>
    <property type="match status" value="2"/>
</dbReference>
<evidence type="ECO:0000256" key="2">
    <source>
        <dbReference type="PROSITE-ProRule" id="PRU00176"/>
    </source>
</evidence>
<dbReference type="VEuPathDB" id="CryptoDB:Chro.60253"/>
<evidence type="ECO:0000259" key="3">
    <source>
        <dbReference type="PROSITE" id="PS50102"/>
    </source>
</evidence>
<dbReference type="GO" id="GO:0003723">
    <property type="term" value="F:RNA binding"/>
    <property type="evidence" value="ECO:0007669"/>
    <property type="project" value="UniProtKB-UniRule"/>
</dbReference>
<evidence type="ECO:0000313" key="4">
    <source>
        <dbReference type="EMBL" id="CUV06639.1"/>
    </source>
</evidence>
<dbReference type="EMBL" id="LN877952">
    <property type="protein sequence ID" value="CUV06639.1"/>
    <property type="molecule type" value="Genomic_DNA"/>
</dbReference>
<dbReference type="Pfam" id="PF00076">
    <property type="entry name" value="RRM_1"/>
    <property type="match status" value="2"/>
</dbReference>
<dbReference type="PROSITE" id="PS50102">
    <property type="entry name" value="RRM"/>
    <property type="match status" value="2"/>
</dbReference>
<dbReference type="AlphaFoldDB" id="A0A0S4THP9"/>
<dbReference type="Gene3D" id="3.30.70.330">
    <property type="match status" value="2"/>
</dbReference>
<gene>
    <name evidence="4" type="ORF">CHUDEA6_2150</name>
</gene>
<protein>
    <recommendedName>
        <fullName evidence="3">RRM domain-containing protein</fullName>
    </recommendedName>
</protein>
<sequence>MNISLMDGKNAIKVLKNSLSDDDENKTIYVNNLNDSISIPKQKLALEEIFAKYGKIESIKMFNSYFRKGQAWITFSNAVSAVNAVNNEIGTQIFGKHVNVSFAAEESEHRNIHIRNSSSNIQMIPKSINARIELYKQYLAQWLKNAEDNGLFQTLDNPEENQIKLVNNQVLYDNNYVNLMRSNKNKKLNVHHFINNELTQNSLGRPEMQIDATTSFRHKVPNNASPHELSNTVFVQMEMGICREEELYTLFSHINGFKELRFIPNHQVAFVDFFTQVQAATTISKLDNFLLNNSTRLKLSFAKKK</sequence>
<proteinExistence type="predicted"/>
<organism evidence="4">
    <name type="scientific">Cryptosporidium hominis</name>
    <dbReference type="NCBI Taxonomy" id="237895"/>
    <lineage>
        <taxon>Eukaryota</taxon>
        <taxon>Sar</taxon>
        <taxon>Alveolata</taxon>
        <taxon>Apicomplexa</taxon>
        <taxon>Conoidasida</taxon>
        <taxon>Coccidia</taxon>
        <taxon>Eucoccidiorida</taxon>
        <taxon>Eimeriorina</taxon>
        <taxon>Cryptosporidiidae</taxon>
        <taxon>Cryptosporidium</taxon>
    </lineage>
</organism>
<name>A0A0S4THP9_CRYHO</name>
<keyword evidence="1 2" id="KW-0694">RNA-binding</keyword>
<dbReference type="PANTHER" id="PTHR10501">
    <property type="entry name" value="U1 SMALL NUCLEAR RIBONUCLEOPROTEIN A/U2 SMALL NUCLEAR RIBONUCLEOPROTEIN B"/>
    <property type="match status" value="1"/>
</dbReference>
<dbReference type="InterPro" id="IPR035979">
    <property type="entry name" value="RBD_domain_sf"/>
</dbReference>
<dbReference type="VEuPathDB" id="CryptoDB:CHUDEA6_2150"/>